<evidence type="ECO:0000313" key="12">
    <source>
        <dbReference type="Proteomes" id="UP000613011"/>
    </source>
</evidence>
<comment type="cofactor">
    <cofactor evidence="9">
        <name>Mg(2+)</name>
        <dbReference type="ChEBI" id="CHEBI:18420"/>
    </cofactor>
</comment>
<dbReference type="EMBL" id="JAEQNA010000001">
    <property type="protein sequence ID" value="MBL0420036.1"/>
    <property type="molecule type" value="Genomic_DNA"/>
</dbReference>
<dbReference type="GO" id="GO:0008948">
    <property type="term" value="F:oxaloacetate decarboxylase activity"/>
    <property type="evidence" value="ECO:0007669"/>
    <property type="project" value="UniProtKB-EC"/>
</dbReference>
<dbReference type="AlphaFoldDB" id="A0A937D6N2"/>
<keyword evidence="6 10" id="KW-0456">Lyase</keyword>
<dbReference type="GO" id="GO:0051252">
    <property type="term" value="P:regulation of RNA metabolic process"/>
    <property type="evidence" value="ECO:0007669"/>
    <property type="project" value="InterPro"/>
</dbReference>
<comment type="cofactor">
    <cofactor evidence="2 10">
        <name>a divalent metal cation</name>
        <dbReference type="ChEBI" id="CHEBI:60240"/>
    </cofactor>
</comment>
<dbReference type="NCBIfam" id="TIGR01935">
    <property type="entry name" value="NOT-MenG"/>
    <property type="match status" value="1"/>
</dbReference>
<comment type="catalytic activity">
    <reaction evidence="1 10">
        <text>4-hydroxy-4-methyl-2-oxoglutarate = 2 pyruvate</text>
        <dbReference type="Rhea" id="RHEA:22748"/>
        <dbReference type="ChEBI" id="CHEBI:15361"/>
        <dbReference type="ChEBI" id="CHEBI:58276"/>
        <dbReference type="EC" id="4.1.3.17"/>
    </reaction>
</comment>
<accession>A0A937D6N2</accession>
<dbReference type="SUPFAM" id="SSF89562">
    <property type="entry name" value="RraA-like"/>
    <property type="match status" value="1"/>
</dbReference>
<evidence type="ECO:0000256" key="5">
    <source>
        <dbReference type="ARBA" id="ARBA00022723"/>
    </source>
</evidence>
<keyword evidence="12" id="KW-1185">Reference proteome</keyword>
<reference evidence="11" key="1">
    <citation type="submission" date="2021-01" db="EMBL/GenBank/DDBJ databases">
        <title>Ramlibacter sp. strain AW1 16S ribosomal RNA gene Genome sequencing and assembly.</title>
        <authorList>
            <person name="Kang M."/>
        </authorList>
    </citation>
    <scope>NUCLEOTIDE SEQUENCE</scope>
    <source>
        <strain evidence="11">AW1</strain>
    </source>
</reference>
<comment type="catalytic activity">
    <reaction evidence="8 10">
        <text>oxaloacetate + H(+) = pyruvate + CO2</text>
        <dbReference type="Rhea" id="RHEA:15641"/>
        <dbReference type="ChEBI" id="CHEBI:15361"/>
        <dbReference type="ChEBI" id="CHEBI:15378"/>
        <dbReference type="ChEBI" id="CHEBI:16452"/>
        <dbReference type="ChEBI" id="CHEBI:16526"/>
        <dbReference type="EC" id="4.1.1.112"/>
    </reaction>
</comment>
<evidence type="ECO:0000256" key="3">
    <source>
        <dbReference type="ARBA" id="ARBA00008621"/>
    </source>
</evidence>
<dbReference type="EC" id="4.1.1.112" evidence="10"/>
<evidence type="ECO:0000256" key="1">
    <source>
        <dbReference type="ARBA" id="ARBA00001342"/>
    </source>
</evidence>
<feature type="binding site" evidence="9">
    <location>
        <position position="96"/>
    </location>
    <ligand>
        <name>substrate</name>
    </ligand>
</feature>
<dbReference type="GO" id="GO:0047443">
    <property type="term" value="F:4-hydroxy-4-methyl-2-oxoglutarate aldolase activity"/>
    <property type="evidence" value="ECO:0007669"/>
    <property type="project" value="UniProtKB-EC"/>
</dbReference>
<comment type="subunit">
    <text evidence="4 10">Homotrimer.</text>
</comment>
<feature type="binding site" evidence="9">
    <location>
        <begin position="74"/>
        <end position="77"/>
    </location>
    <ligand>
        <name>substrate</name>
    </ligand>
</feature>
<evidence type="ECO:0000256" key="2">
    <source>
        <dbReference type="ARBA" id="ARBA00001968"/>
    </source>
</evidence>
<feature type="binding site" evidence="9">
    <location>
        <position position="97"/>
    </location>
    <ligand>
        <name>Mg(2+)</name>
        <dbReference type="ChEBI" id="CHEBI:18420"/>
    </ligand>
</feature>
<dbReference type="GO" id="GO:0046872">
    <property type="term" value="F:metal ion binding"/>
    <property type="evidence" value="ECO:0007669"/>
    <property type="project" value="UniProtKB-KW"/>
</dbReference>
<dbReference type="Proteomes" id="UP000613011">
    <property type="component" value="Unassembled WGS sequence"/>
</dbReference>
<keyword evidence="5 9" id="KW-0479">Metal-binding</keyword>
<dbReference type="InterPro" id="IPR005493">
    <property type="entry name" value="RraA/RraA-like"/>
</dbReference>
<proteinExistence type="inferred from homology"/>
<evidence type="ECO:0000256" key="8">
    <source>
        <dbReference type="ARBA" id="ARBA00047973"/>
    </source>
</evidence>
<evidence type="ECO:0000256" key="9">
    <source>
        <dbReference type="PIRSR" id="PIRSR605493-1"/>
    </source>
</evidence>
<gene>
    <name evidence="11" type="primary">rraA</name>
    <name evidence="11" type="ORF">JI739_06715</name>
</gene>
<evidence type="ECO:0000256" key="4">
    <source>
        <dbReference type="ARBA" id="ARBA00011233"/>
    </source>
</evidence>
<organism evidence="11 12">
    <name type="scientific">Ramlibacter aurantiacus</name>
    <dbReference type="NCBI Taxonomy" id="2801330"/>
    <lineage>
        <taxon>Bacteria</taxon>
        <taxon>Pseudomonadati</taxon>
        <taxon>Pseudomonadota</taxon>
        <taxon>Betaproteobacteria</taxon>
        <taxon>Burkholderiales</taxon>
        <taxon>Comamonadaceae</taxon>
        <taxon>Ramlibacter</taxon>
    </lineage>
</organism>
<dbReference type="Gene3D" id="3.50.30.40">
    <property type="entry name" value="Ribonuclease E inhibitor RraA/RraA-like"/>
    <property type="match status" value="1"/>
</dbReference>
<evidence type="ECO:0000313" key="11">
    <source>
        <dbReference type="EMBL" id="MBL0420036.1"/>
    </source>
</evidence>
<evidence type="ECO:0000256" key="7">
    <source>
        <dbReference type="ARBA" id="ARBA00025046"/>
    </source>
</evidence>
<dbReference type="NCBIfam" id="NF006875">
    <property type="entry name" value="PRK09372.1"/>
    <property type="match status" value="1"/>
</dbReference>
<evidence type="ECO:0000256" key="10">
    <source>
        <dbReference type="RuleBase" id="RU004338"/>
    </source>
</evidence>
<name>A0A937D6N2_9BURK</name>
<comment type="caution">
    <text evidence="11">The sequence shown here is derived from an EMBL/GenBank/DDBJ whole genome shotgun (WGS) entry which is preliminary data.</text>
</comment>
<evidence type="ECO:0000256" key="6">
    <source>
        <dbReference type="ARBA" id="ARBA00023239"/>
    </source>
</evidence>
<dbReference type="InterPro" id="IPR010203">
    <property type="entry name" value="RraA"/>
</dbReference>
<dbReference type="InterPro" id="IPR036704">
    <property type="entry name" value="RraA/RraA-like_sf"/>
</dbReference>
<dbReference type="PANTHER" id="PTHR33254:SF4">
    <property type="entry name" value="4-HYDROXY-4-METHYL-2-OXOGLUTARATE ALDOLASE 3-RELATED"/>
    <property type="match status" value="1"/>
</dbReference>
<comment type="similarity">
    <text evidence="3 10">Belongs to the class II aldolase/RraA-like family.</text>
</comment>
<sequence>MTSTADLFDAHPDLVQVCEVPWRHFGRRRRFSGPCLPLWANEDHRPVLACLSRPGEGRVLVVDAGGSLRIGVLGDRLAGHAVRNGWAGVVIHGCIRDSATIDGMDIGIKALGTTARRSNVEREGSLERAVSFGGVSFEAGCWVYADEDAVVLSPRELSVAGER</sequence>
<dbReference type="GO" id="GO:0008428">
    <property type="term" value="F:ribonuclease inhibitor activity"/>
    <property type="evidence" value="ECO:0007669"/>
    <property type="project" value="InterPro"/>
</dbReference>
<dbReference type="RefSeq" id="WP_201683029.1">
    <property type="nucleotide sequence ID" value="NZ_JAEQNA010000001.1"/>
</dbReference>
<dbReference type="PANTHER" id="PTHR33254">
    <property type="entry name" value="4-HYDROXY-4-METHYL-2-OXOGLUTARATE ALDOLASE 3-RELATED"/>
    <property type="match status" value="1"/>
</dbReference>
<dbReference type="Pfam" id="PF03737">
    <property type="entry name" value="RraA-like"/>
    <property type="match status" value="1"/>
</dbReference>
<dbReference type="CDD" id="cd16841">
    <property type="entry name" value="RraA_family"/>
    <property type="match status" value="1"/>
</dbReference>
<keyword evidence="9" id="KW-0460">Magnesium</keyword>
<protein>
    <recommendedName>
        <fullName evidence="10">4-hydroxy-4-methyl-2-oxoglutarate aldolase</fullName>
        <shortName evidence="10">HMG aldolase</shortName>
        <ecNumber evidence="10">4.1.1.112</ecNumber>
        <ecNumber evidence="10">4.1.3.17</ecNumber>
    </recommendedName>
    <alternativeName>
        <fullName evidence="10">Oxaloacetate decarboxylase</fullName>
    </alternativeName>
</protein>
<comment type="function">
    <text evidence="7 10">Catalyzes the aldol cleavage of 4-hydroxy-4-methyl-2-oxoglutarate (HMG) into 2 molecules of pyruvate. Also contains a secondary oxaloacetate (OAA) decarboxylase activity due to the common pyruvate enolate transition state formed following C-C bond cleavage in the retro-aldol and decarboxylation reactions.</text>
</comment>
<dbReference type="EC" id="4.1.3.17" evidence="10"/>